<dbReference type="Pfam" id="PF08797">
    <property type="entry name" value="HIRAN"/>
    <property type="match status" value="1"/>
</dbReference>
<accession>A0A926F000</accession>
<evidence type="ECO:0000259" key="3">
    <source>
        <dbReference type="Pfam" id="PF08797"/>
    </source>
</evidence>
<gene>
    <name evidence="4" type="ORF">H8707_14245</name>
</gene>
<feature type="domain" description="HIRAN" evidence="3">
    <location>
        <begin position="61"/>
        <end position="116"/>
    </location>
</feature>
<keyword evidence="5" id="KW-1185">Reference proteome</keyword>
<dbReference type="RefSeq" id="WP_262430844.1">
    <property type="nucleotide sequence ID" value="NZ_JACRTG010000034.1"/>
</dbReference>
<organism evidence="4 5">
    <name type="scientific">Paratissierella segnis</name>
    <dbReference type="NCBI Taxonomy" id="2763679"/>
    <lineage>
        <taxon>Bacteria</taxon>
        <taxon>Bacillati</taxon>
        <taxon>Bacillota</taxon>
        <taxon>Tissierellia</taxon>
        <taxon>Tissierellales</taxon>
        <taxon>Tissierellaceae</taxon>
        <taxon>Paratissierella</taxon>
    </lineage>
</organism>
<dbReference type="InterPro" id="IPR014905">
    <property type="entry name" value="HIRAN"/>
</dbReference>
<proteinExistence type="predicted"/>
<dbReference type="Proteomes" id="UP000601171">
    <property type="component" value="Unassembled WGS sequence"/>
</dbReference>
<evidence type="ECO:0000313" key="5">
    <source>
        <dbReference type="Proteomes" id="UP000601171"/>
    </source>
</evidence>
<dbReference type="GO" id="GO:0008270">
    <property type="term" value="F:zinc ion binding"/>
    <property type="evidence" value="ECO:0007669"/>
    <property type="project" value="InterPro"/>
</dbReference>
<name>A0A926F000_9FIRM</name>
<dbReference type="AlphaFoldDB" id="A0A926F000"/>
<sequence length="148" mass="17529">MEFLNKLKDGINKRNIKKLIPIEFEVSSWGEYIDNISKWQKEYARDQWIDAKYSSKPLYQYSWMSNIKDIRLTPEPRNKHDKNAIEIYLGDYKIGYVPRPLNEQYYKELIKSKEIKADIHGGNSKCIDAYGDLIVDKRDPIVKITILI</sequence>
<keyword evidence="1" id="KW-0479">Metal-binding</keyword>
<reference evidence="4" key="1">
    <citation type="submission" date="2020-08" db="EMBL/GenBank/DDBJ databases">
        <title>Genome public.</title>
        <authorList>
            <person name="Liu C."/>
            <person name="Sun Q."/>
        </authorList>
    </citation>
    <scope>NUCLEOTIDE SEQUENCE</scope>
    <source>
        <strain evidence="4">BX21</strain>
    </source>
</reference>
<dbReference type="EMBL" id="JACRTG010000034">
    <property type="protein sequence ID" value="MBC8589375.1"/>
    <property type="molecule type" value="Genomic_DNA"/>
</dbReference>
<evidence type="ECO:0000313" key="4">
    <source>
        <dbReference type="EMBL" id="MBC8589375.1"/>
    </source>
</evidence>
<protein>
    <recommendedName>
        <fullName evidence="3">HIRAN domain-containing protein</fullName>
    </recommendedName>
</protein>
<keyword evidence="2" id="KW-0378">Hydrolase</keyword>
<dbReference type="Gene3D" id="3.30.70.2330">
    <property type="match status" value="1"/>
</dbReference>
<comment type="caution">
    <text evidence="4">The sequence shown here is derived from an EMBL/GenBank/DDBJ whole genome shotgun (WGS) entry which is preliminary data.</text>
</comment>
<dbReference type="GO" id="GO:0016818">
    <property type="term" value="F:hydrolase activity, acting on acid anhydrides, in phosphorus-containing anhydrides"/>
    <property type="evidence" value="ECO:0007669"/>
    <property type="project" value="InterPro"/>
</dbReference>
<dbReference type="GO" id="GO:0003676">
    <property type="term" value="F:nucleic acid binding"/>
    <property type="evidence" value="ECO:0007669"/>
    <property type="project" value="InterPro"/>
</dbReference>
<evidence type="ECO:0000256" key="1">
    <source>
        <dbReference type="ARBA" id="ARBA00022723"/>
    </source>
</evidence>
<evidence type="ECO:0000256" key="2">
    <source>
        <dbReference type="ARBA" id="ARBA00022801"/>
    </source>
</evidence>